<evidence type="ECO:0000256" key="2">
    <source>
        <dbReference type="ARBA" id="ARBA00023125"/>
    </source>
</evidence>
<dbReference type="Gene3D" id="2.60.120.10">
    <property type="entry name" value="Jelly Rolls"/>
    <property type="match status" value="1"/>
</dbReference>
<dbReference type="PROSITE" id="PS01124">
    <property type="entry name" value="HTH_ARAC_FAMILY_2"/>
    <property type="match status" value="1"/>
</dbReference>
<gene>
    <name evidence="5" type="ORF">IEE83_16105</name>
</gene>
<keyword evidence="6" id="KW-1185">Reference proteome</keyword>
<keyword evidence="3" id="KW-0804">Transcription</keyword>
<dbReference type="InterPro" id="IPR011051">
    <property type="entry name" value="RmlC_Cupin_sf"/>
</dbReference>
<name>A0ABR9WD55_9BACT</name>
<dbReference type="Gene3D" id="1.10.10.60">
    <property type="entry name" value="Homeodomain-like"/>
    <property type="match status" value="2"/>
</dbReference>
<dbReference type="Pfam" id="PF12833">
    <property type="entry name" value="HTH_18"/>
    <property type="match status" value="1"/>
</dbReference>
<keyword evidence="2" id="KW-0238">DNA-binding</keyword>
<evidence type="ECO:0000313" key="6">
    <source>
        <dbReference type="Proteomes" id="UP000634134"/>
    </source>
</evidence>
<dbReference type="SUPFAM" id="SSF51182">
    <property type="entry name" value="RmlC-like cupins"/>
    <property type="match status" value="1"/>
</dbReference>
<dbReference type="SMART" id="SM00342">
    <property type="entry name" value="HTH_ARAC"/>
    <property type="match status" value="1"/>
</dbReference>
<reference evidence="6" key="1">
    <citation type="submission" date="2023-07" db="EMBL/GenBank/DDBJ databases">
        <title>Dyadobacter sp. nov 'subterranea' isolated from contaminted grondwater.</title>
        <authorList>
            <person name="Szabo I."/>
            <person name="Al-Omari J."/>
            <person name="Szerdahelyi S.G."/>
            <person name="Rado J."/>
        </authorList>
    </citation>
    <scope>NUCLEOTIDE SEQUENCE [LARGE SCALE GENOMIC DNA]</scope>
    <source>
        <strain evidence="6">UP-52</strain>
    </source>
</reference>
<dbReference type="PANTHER" id="PTHR43280:SF27">
    <property type="entry name" value="TRANSCRIPTIONAL REGULATOR MTLR"/>
    <property type="match status" value="1"/>
</dbReference>
<dbReference type="EMBL" id="JACYGY010000001">
    <property type="protein sequence ID" value="MBE9463410.1"/>
    <property type="molecule type" value="Genomic_DNA"/>
</dbReference>
<dbReference type="RefSeq" id="WP_194121543.1">
    <property type="nucleotide sequence ID" value="NZ_JACYGY010000001.1"/>
</dbReference>
<dbReference type="SUPFAM" id="SSF46689">
    <property type="entry name" value="Homeodomain-like"/>
    <property type="match status" value="2"/>
</dbReference>
<dbReference type="PRINTS" id="PR00032">
    <property type="entry name" value="HTHARAC"/>
</dbReference>
<dbReference type="InterPro" id="IPR014710">
    <property type="entry name" value="RmlC-like_jellyroll"/>
</dbReference>
<dbReference type="CDD" id="cd06976">
    <property type="entry name" value="cupin_MtlR-like_N"/>
    <property type="match status" value="1"/>
</dbReference>
<protein>
    <submittedName>
        <fullName evidence="5">AraC family transcriptional regulator</fullName>
    </submittedName>
</protein>
<dbReference type="Proteomes" id="UP000634134">
    <property type="component" value="Unassembled WGS sequence"/>
</dbReference>
<organism evidence="5 6">
    <name type="scientific">Dyadobacter subterraneus</name>
    <dbReference type="NCBI Taxonomy" id="2773304"/>
    <lineage>
        <taxon>Bacteria</taxon>
        <taxon>Pseudomonadati</taxon>
        <taxon>Bacteroidota</taxon>
        <taxon>Cytophagia</taxon>
        <taxon>Cytophagales</taxon>
        <taxon>Spirosomataceae</taxon>
        <taxon>Dyadobacter</taxon>
    </lineage>
</organism>
<evidence type="ECO:0000256" key="1">
    <source>
        <dbReference type="ARBA" id="ARBA00023015"/>
    </source>
</evidence>
<evidence type="ECO:0000256" key="3">
    <source>
        <dbReference type="ARBA" id="ARBA00023163"/>
    </source>
</evidence>
<dbReference type="Pfam" id="PF02311">
    <property type="entry name" value="AraC_binding"/>
    <property type="match status" value="1"/>
</dbReference>
<dbReference type="InterPro" id="IPR020449">
    <property type="entry name" value="Tscrpt_reg_AraC-type_HTH"/>
</dbReference>
<comment type="caution">
    <text evidence="5">The sequence shown here is derived from an EMBL/GenBank/DDBJ whole genome shotgun (WGS) entry which is preliminary data.</text>
</comment>
<feature type="domain" description="HTH araC/xylS-type" evidence="4">
    <location>
        <begin position="181"/>
        <end position="279"/>
    </location>
</feature>
<dbReference type="InterPro" id="IPR018060">
    <property type="entry name" value="HTH_AraC"/>
</dbReference>
<evidence type="ECO:0000313" key="5">
    <source>
        <dbReference type="EMBL" id="MBE9463410.1"/>
    </source>
</evidence>
<evidence type="ECO:0000259" key="4">
    <source>
        <dbReference type="PROSITE" id="PS01124"/>
    </source>
</evidence>
<dbReference type="InterPro" id="IPR009057">
    <property type="entry name" value="Homeodomain-like_sf"/>
</dbReference>
<dbReference type="PROSITE" id="PS00041">
    <property type="entry name" value="HTH_ARAC_FAMILY_1"/>
    <property type="match status" value="1"/>
</dbReference>
<sequence length="284" mass="32736">MKPLFENLKPGPESSFIVRSFDLEQFTVPFHFHPEFELTLILKGRGKRYVGNNMADFEENDLVLIGPDLPHCWKSEKEDGVKSVVVHFINDFLGKEFFDRPELSNIQNILKRSASGIRFMGKTAENVVPKLELLSVEENPFRKMLRLLDVMEDLADSAEYQLLDHGGTVAQLPHINKERMNVALGYIVDNFRQDIILNEVAAEVNMSPNAFCKYFKKATDKTFMETVIDYRINFAMQQLLSTEKPVAEIAMESGFGDVSHFYKLFKRLIKISPLQYRKDFQKGI</sequence>
<keyword evidence="1" id="KW-0805">Transcription regulation</keyword>
<dbReference type="PANTHER" id="PTHR43280">
    <property type="entry name" value="ARAC-FAMILY TRANSCRIPTIONAL REGULATOR"/>
    <property type="match status" value="1"/>
</dbReference>
<accession>A0ABR9WD55</accession>
<dbReference type="InterPro" id="IPR003313">
    <property type="entry name" value="AraC-bd"/>
</dbReference>
<proteinExistence type="predicted"/>
<dbReference type="InterPro" id="IPR018062">
    <property type="entry name" value="HTH_AraC-typ_CS"/>
</dbReference>